<protein>
    <submittedName>
        <fullName evidence="1">Uncharacterized protein</fullName>
    </submittedName>
</protein>
<gene>
    <name evidence="1" type="ORF">PAXRUDRAFT_153947</name>
</gene>
<evidence type="ECO:0000313" key="2">
    <source>
        <dbReference type="Proteomes" id="UP000054538"/>
    </source>
</evidence>
<keyword evidence="2" id="KW-1185">Reference proteome</keyword>
<evidence type="ECO:0000313" key="1">
    <source>
        <dbReference type="EMBL" id="KIK82325.1"/>
    </source>
</evidence>
<name>A0A0D0DRI2_9AGAM</name>
<dbReference type="OrthoDB" id="3363652at2759"/>
<reference evidence="2" key="2">
    <citation type="submission" date="2015-01" db="EMBL/GenBank/DDBJ databases">
        <title>Evolutionary Origins and Diversification of the Mycorrhizal Mutualists.</title>
        <authorList>
            <consortium name="DOE Joint Genome Institute"/>
            <consortium name="Mycorrhizal Genomics Consortium"/>
            <person name="Kohler A."/>
            <person name="Kuo A."/>
            <person name="Nagy L.G."/>
            <person name="Floudas D."/>
            <person name="Copeland A."/>
            <person name="Barry K.W."/>
            <person name="Cichocki N."/>
            <person name="Veneault-Fourrey C."/>
            <person name="LaButti K."/>
            <person name="Lindquist E.A."/>
            <person name="Lipzen A."/>
            <person name="Lundell T."/>
            <person name="Morin E."/>
            <person name="Murat C."/>
            <person name="Riley R."/>
            <person name="Ohm R."/>
            <person name="Sun H."/>
            <person name="Tunlid A."/>
            <person name="Henrissat B."/>
            <person name="Grigoriev I.V."/>
            <person name="Hibbett D.S."/>
            <person name="Martin F."/>
        </authorList>
    </citation>
    <scope>NUCLEOTIDE SEQUENCE [LARGE SCALE GENOMIC DNA]</scope>
    <source>
        <strain evidence="2">Ve08.2h10</strain>
    </source>
</reference>
<reference evidence="1 2" key="1">
    <citation type="submission" date="2014-04" db="EMBL/GenBank/DDBJ databases">
        <authorList>
            <consortium name="DOE Joint Genome Institute"/>
            <person name="Kuo A."/>
            <person name="Kohler A."/>
            <person name="Jargeat P."/>
            <person name="Nagy L.G."/>
            <person name="Floudas D."/>
            <person name="Copeland A."/>
            <person name="Barry K.W."/>
            <person name="Cichocki N."/>
            <person name="Veneault-Fourrey C."/>
            <person name="LaButti K."/>
            <person name="Lindquist E.A."/>
            <person name="Lipzen A."/>
            <person name="Lundell T."/>
            <person name="Morin E."/>
            <person name="Murat C."/>
            <person name="Sun H."/>
            <person name="Tunlid A."/>
            <person name="Henrissat B."/>
            <person name="Grigoriev I.V."/>
            <person name="Hibbett D.S."/>
            <person name="Martin F."/>
            <person name="Nordberg H.P."/>
            <person name="Cantor M.N."/>
            <person name="Hua S.X."/>
        </authorList>
    </citation>
    <scope>NUCLEOTIDE SEQUENCE [LARGE SCALE GENOMIC DNA]</scope>
    <source>
        <strain evidence="1 2">Ve08.2h10</strain>
    </source>
</reference>
<accession>A0A0D0DRI2</accession>
<dbReference type="InParanoid" id="A0A0D0DRI2"/>
<dbReference type="HOGENOM" id="CLU_119163_0_0_1"/>
<dbReference type="EMBL" id="KN825639">
    <property type="protein sequence ID" value="KIK82325.1"/>
    <property type="molecule type" value="Genomic_DNA"/>
</dbReference>
<dbReference type="AlphaFoldDB" id="A0A0D0DRI2"/>
<sequence length="198" mass="22727">MENEVNKGDVPKAVEISPDDHVFTRLMEKGPFYPPQIKAIVEKVTYGLLPPDKLQWVKDKIGEFADTFILSVREVKPVDFMKFRLNLGALPQWHVEYPMKVNQKPLMQAQKEWYLPVLDEFNKAGVMRDICSDEVKAMHPTVLAQKAHGVLGLMIEEIQWMLEDQCIVHGKPPNPNLLPWPQSEMDAPSEVTPAKLKW</sequence>
<organism evidence="1 2">
    <name type="scientific">Paxillus rubicundulus Ve08.2h10</name>
    <dbReference type="NCBI Taxonomy" id="930991"/>
    <lineage>
        <taxon>Eukaryota</taxon>
        <taxon>Fungi</taxon>
        <taxon>Dikarya</taxon>
        <taxon>Basidiomycota</taxon>
        <taxon>Agaricomycotina</taxon>
        <taxon>Agaricomycetes</taxon>
        <taxon>Agaricomycetidae</taxon>
        <taxon>Boletales</taxon>
        <taxon>Paxilineae</taxon>
        <taxon>Paxillaceae</taxon>
        <taxon>Paxillus</taxon>
    </lineage>
</organism>
<dbReference type="Proteomes" id="UP000054538">
    <property type="component" value="Unassembled WGS sequence"/>
</dbReference>
<proteinExistence type="predicted"/>